<dbReference type="Proteomes" id="UP001597097">
    <property type="component" value="Unassembled WGS sequence"/>
</dbReference>
<feature type="domain" description="Mandelate racemase/muconate lactonizing enzyme C-terminal" evidence="1">
    <location>
        <begin position="135"/>
        <end position="238"/>
    </location>
</feature>
<dbReference type="PANTHER" id="PTHR48080">
    <property type="entry name" value="D-GALACTONATE DEHYDRATASE-RELATED"/>
    <property type="match status" value="1"/>
</dbReference>
<keyword evidence="3" id="KW-1185">Reference proteome</keyword>
<name>A0ABW4GAG1_9ACTN</name>
<organism evidence="2 3">
    <name type="scientific">Nonomuraea guangzhouensis</name>
    <dbReference type="NCBI Taxonomy" id="1291555"/>
    <lineage>
        <taxon>Bacteria</taxon>
        <taxon>Bacillati</taxon>
        <taxon>Actinomycetota</taxon>
        <taxon>Actinomycetes</taxon>
        <taxon>Streptosporangiales</taxon>
        <taxon>Streptosporangiaceae</taxon>
        <taxon>Nonomuraea</taxon>
    </lineage>
</organism>
<dbReference type="RefSeq" id="WP_219531717.1">
    <property type="nucleotide sequence ID" value="NZ_JAHKRM010000012.1"/>
</dbReference>
<dbReference type="EMBL" id="JBHUCM010000017">
    <property type="protein sequence ID" value="MFD1539449.1"/>
    <property type="molecule type" value="Genomic_DNA"/>
</dbReference>
<dbReference type="PANTHER" id="PTHR48080:SF2">
    <property type="entry name" value="D-GALACTONATE DEHYDRATASE"/>
    <property type="match status" value="1"/>
</dbReference>
<protein>
    <submittedName>
        <fullName evidence="2">Enolase C-terminal domain-like protein</fullName>
    </submittedName>
</protein>
<evidence type="ECO:0000259" key="1">
    <source>
        <dbReference type="SMART" id="SM00922"/>
    </source>
</evidence>
<dbReference type="Pfam" id="PF13378">
    <property type="entry name" value="MR_MLE_C"/>
    <property type="match status" value="1"/>
</dbReference>
<dbReference type="InterPro" id="IPR029065">
    <property type="entry name" value="Enolase_C-like"/>
</dbReference>
<evidence type="ECO:0000313" key="2">
    <source>
        <dbReference type="EMBL" id="MFD1539449.1"/>
    </source>
</evidence>
<sequence>MRRTLELVEAEVSARSRWHFLVLRHGDRVAVGECSDAGHPARLLEQVAAVRRRLAGRDLVADRQEVLADLADQVSQSDPDDRLVVATLMGGLEQMMVDHAAQAAGEPVWKWLGGSAPDSIPVYANINRMPGGRSPEDVAAMARRAVAAGFTSVKCAPFDVSVPGEPLAATGMARLRAIRAAIGDEAELKVDCHERLPAEEVHRLLPGLEDLGIAWLEDAVSIGSVAELRALRAATTLPLAGGELMFEPEEARAAVTGRLIDVLMPDVKHAGGVERVLRIARTAPDLAISPHNPSGPVATAASAHAFAACSNATVLEYQFGETSWRSELVSGLERVVNGRLYLNDRPGLGVTLQPNHPSCRVLWSANI</sequence>
<comment type="caution">
    <text evidence="2">The sequence shown here is derived from an EMBL/GenBank/DDBJ whole genome shotgun (WGS) entry which is preliminary data.</text>
</comment>
<proteinExistence type="predicted"/>
<dbReference type="SMART" id="SM00922">
    <property type="entry name" value="MR_MLE"/>
    <property type="match status" value="1"/>
</dbReference>
<accession>A0ABW4GAG1</accession>
<dbReference type="InterPro" id="IPR034593">
    <property type="entry name" value="DgoD-like"/>
</dbReference>
<evidence type="ECO:0000313" key="3">
    <source>
        <dbReference type="Proteomes" id="UP001597097"/>
    </source>
</evidence>
<gene>
    <name evidence="2" type="ORF">ACFSJ0_20505</name>
</gene>
<reference evidence="3" key="1">
    <citation type="journal article" date="2019" name="Int. J. Syst. Evol. Microbiol.">
        <title>The Global Catalogue of Microorganisms (GCM) 10K type strain sequencing project: providing services to taxonomists for standard genome sequencing and annotation.</title>
        <authorList>
            <consortium name="The Broad Institute Genomics Platform"/>
            <consortium name="The Broad Institute Genome Sequencing Center for Infectious Disease"/>
            <person name="Wu L."/>
            <person name="Ma J."/>
        </authorList>
    </citation>
    <scope>NUCLEOTIDE SEQUENCE [LARGE SCALE GENOMIC DNA]</scope>
    <source>
        <strain evidence="3">CGMCC 1.15399</strain>
    </source>
</reference>
<dbReference type="InterPro" id="IPR013342">
    <property type="entry name" value="Mandelate_racemase_C"/>
</dbReference>